<sequence length="69" mass="7797">FAILNFTIRKIATNYMHNSMLKKIILKSLTILQHVHFSEISKTKIGATEEHHAILNITIKTRNGPNQGG</sequence>
<evidence type="ECO:0000313" key="1">
    <source>
        <dbReference type="EMBL" id="CAK7327696.1"/>
    </source>
</evidence>
<reference evidence="1 2" key="1">
    <citation type="submission" date="2024-01" db="EMBL/GenBank/DDBJ databases">
        <authorList>
            <person name="Waweru B."/>
        </authorList>
    </citation>
    <scope>NUCLEOTIDE SEQUENCE [LARGE SCALE GENOMIC DNA]</scope>
</reference>
<evidence type="ECO:0000313" key="2">
    <source>
        <dbReference type="Proteomes" id="UP001314170"/>
    </source>
</evidence>
<keyword evidence="2" id="KW-1185">Reference proteome</keyword>
<dbReference type="EMBL" id="CAWUPB010000858">
    <property type="protein sequence ID" value="CAK7327696.1"/>
    <property type="molecule type" value="Genomic_DNA"/>
</dbReference>
<dbReference type="AlphaFoldDB" id="A0AAV1R5U7"/>
<accession>A0AAV1R5U7</accession>
<comment type="caution">
    <text evidence="1">The sequence shown here is derived from an EMBL/GenBank/DDBJ whole genome shotgun (WGS) entry which is preliminary data.</text>
</comment>
<protein>
    <submittedName>
        <fullName evidence="1">Uncharacterized protein</fullName>
    </submittedName>
</protein>
<dbReference type="Proteomes" id="UP001314170">
    <property type="component" value="Unassembled WGS sequence"/>
</dbReference>
<proteinExistence type="predicted"/>
<name>A0AAV1R5U7_9ROSI</name>
<organism evidence="1 2">
    <name type="scientific">Dovyalis caffra</name>
    <dbReference type="NCBI Taxonomy" id="77055"/>
    <lineage>
        <taxon>Eukaryota</taxon>
        <taxon>Viridiplantae</taxon>
        <taxon>Streptophyta</taxon>
        <taxon>Embryophyta</taxon>
        <taxon>Tracheophyta</taxon>
        <taxon>Spermatophyta</taxon>
        <taxon>Magnoliopsida</taxon>
        <taxon>eudicotyledons</taxon>
        <taxon>Gunneridae</taxon>
        <taxon>Pentapetalae</taxon>
        <taxon>rosids</taxon>
        <taxon>fabids</taxon>
        <taxon>Malpighiales</taxon>
        <taxon>Salicaceae</taxon>
        <taxon>Flacourtieae</taxon>
        <taxon>Dovyalis</taxon>
    </lineage>
</organism>
<feature type="non-terminal residue" evidence="1">
    <location>
        <position position="1"/>
    </location>
</feature>
<gene>
    <name evidence="1" type="ORF">DCAF_LOCUS5412</name>
</gene>